<dbReference type="AlphaFoldDB" id="A0A3E2NNS8"/>
<dbReference type="EMBL" id="QWDE01000002">
    <property type="protein sequence ID" value="RFZ82665.1"/>
    <property type="molecule type" value="Genomic_DNA"/>
</dbReference>
<feature type="compositionally biased region" description="Basic residues" evidence="1">
    <location>
        <begin position="433"/>
        <end position="447"/>
    </location>
</feature>
<reference evidence="3 4" key="1">
    <citation type="submission" date="2018-08" db="EMBL/GenBank/DDBJ databases">
        <title>Mucilaginibacter terrae sp. nov., isolated from manganese diggings.</title>
        <authorList>
            <person name="Huang Y."/>
            <person name="Zhou Z."/>
        </authorList>
    </citation>
    <scope>NUCLEOTIDE SEQUENCE [LARGE SCALE GENOMIC DNA]</scope>
    <source>
        <strain evidence="3 4">ZH6</strain>
    </source>
</reference>
<sequence length="447" mass="50695">MRCLPSSKPSLSTYWMIAVEKFGSNFIGALAYNLKKLNHPDRKQQAELLATSFISLLPGDIKKEVELIRQLRPTLGKYVWHTSLNFSNDEKPTNLTNANLLDIAFDYMKAMGYDDNQYLIVRHYDADHPHVHLLVNRIRYDGSVVSDSNNYRKSLSALRKLEEQYNLISLAQDNIGSKNQLNLGAGEQSNELTAELYRKRTIEPRNRATQRSLTKNEIEKAVRTGIPSDKSLLQALLEPIIFKNHQSLQEFIKRCEQAGIYLLFNQASTGRISGITYFINDFKIKGQALGNRFKWAELTKFIDYEQDRDRKAISRANDLTKARYSELTTAGKSVEGQTAAGRQPGHTGSNVSPNATKRDSEREVSSGDERQPANKRTTDNRSGEDGNQSTGSAKDIKDDSYIDTDSNSYTGTDLQSNPRIEISDDIDDEAIHGRNRHRQRKARTNKR</sequence>
<dbReference type="InterPro" id="IPR005094">
    <property type="entry name" value="Endonuclease_MobA/VirD2"/>
</dbReference>
<dbReference type="Proteomes" id="UP000260823">
    <property type="component" value="Unassembled WGS sequence"/>
</dbReference>
<feature type="domain" description="MobA/VirD2-like nuclease" evidence="2">
    <location>
        <begin position="32"/>
        <end position="167"/>
    </location>
</feature>
<feature type="compositionally biased region" description="Basic and acidic residues" evidence="1">
    <location>
        <begin position="356"/>
        <end position="384"/>
    </location>
</feature>
<gene>
    <name evidence="3" type="ORF">DYU05_10800</name>
</gene>
<dbReference type="OrthoDB" id="1525197at2"/>
<evidence type="ECO:0000313" key="4">
    <source>
        <dbReference type="Proteomes" id="UP000260823"/>
    </source>
</evidence>
<protein>
    <recommendedName>
        <fullName evidence="2">MobA/VirD2-like nuclease domain-containing protein</fullName>
    </recommendedName>
</protein>
<organism evidence="3 4">
    <name type="scientific">Mucilaginibacter terrenus</name>
    <dbReference type="NCBI Taxonomy" id="2482727"/>
    <lineage>
        <taxon>Bacteria</taxon>
        <taxon>Pseudomonadati</taxon>
        <taxon>Bacteroidota</taxon>
        <taxon>Sphingobacteriia</taxon>
        <taxon>Sphingobacteriales</taxon>
        <taxon>Sphingobacteriaceae</taxon>
        <taxon>Mucilaginibacter</taxon>
    </lineage>
</organism>
<proteinExistence type="predicted"/>
<name>A0A3E2NNS8_9SPHI</name>
<evidence type="ECO:0000259" key="2">
    <source>
        <dbReference type="Pfam" id="PF03432"/>
    </source>
</evidence>
<evidence type="ECO:0000313" key="3">
    <source>
        <dbReference type="EMBL" id="RFZ82665.1"/>
    </source>
</evidence>
<comment type="caution">
    <text evidence="3">The sequence shown here is derived from an EMBL/GenBank/DDBJ whole genome shotgun (WGS) entry which is preliminary data.</text>
</comment>
<keyword evidence="4" id="KW-1185">Reference proteome</keyword>
<feature type="compositionally biased region" description="Polar residues" evidence="1">
    <location>
        <begin position="346"/>
        <end position="355"/>
    </location>
</feature>
<feature type="region of interest" description="Disordered" evidence="1">
    <location>
        <begin position="328"/>
        <end position="447"/>
    </location>
</feature>
<feature type="compositionally biased region" description="Polar residues" evidence="1">
    <location>
        <begin position="403"/>
        <end position="418"/>
    </location>
</feature>
<accession>A0A3E2NNS8</accession>
<dbReference type="Pfam" id="PF03432">
    <property type="entry name" value="Relaxase"/>
    <property type="match status" value="1"/>
</dbReference>
<evidence type="ECO:0000256" key="1">
    <source>
        <dbReference type="SAM" id="MobiDB-lite"/>
    </source>
</evidence>